<comment type="caution">
    <text evidence="1">The sequence shown here is derived from an EMBL/GenBank/DDBJ whole genome shotgun (WGS) entry which is preliminary data.</text>
</comment>
<dbReference type="Proteomes" id="UP000784294">
    <property type="component" value="Unassembled WGS sequence"/>
</dbReference>
<dbReference type="EMBL" id="CAAALY010261072">
    <property type="protein sequence ID" value="VEL39378.1"/>
    <property type="molecule type" value="Genomic_DNA"/>
</dbReference>
<keyword evidence="2" id="KW-1185">Reference proteome</keyword>
<dbReference type="AlphaFoldDB" id="A0A448XLH4"/>
<name>A0A448XLH4_9PLAT</name>
<accession>A0A448XLH4</accession>
<protein>
    <submittedName>
        <fullName evidence="1">Uncharacterized protein</fullName>
    </submittedName>
</protein>
<sequence length="319" mass="34777">MRSNRLTQPDYAFSTGNSCPAGSRPDVGQLLADFGLMPNKGTILLLPHQPSYAPAINCLQTVFIRLCSHATLTKVPFIVGSFGDAVFSPRLWYRERSRVRPPKAHSYASARLPSAELIRTLVARATRFPLSRSAADTPTLGTTLRHTRPLLPRRRGLLSSRCVTCLYRVPVSLAYDLGHLSSSSSPPRPIRSSFFRVSGIRLFPLSTTLATRPVGPCRRCPGSPGYASAGRTLTLFRPVQLMVLPVLLPSSVRRPYSRLHNPLSGVSHLFVTPRRPSSARSSVPVLSDLSNVSELPSPIGQIDVAMPSSVLPVDLEVLP</sequence>
<reference evidence="1" key="1">
    <citation type="submission" date="2018-11" db="EMBL/GenBank/DDBJ databases">
        <authorList>
            <consortium name="Pathogen Informatics"/>
        </authorList>
    </citation>
    <scope>NUCLEOTIDE SEQUENCE</scope>
</reference>
<evidence type="ECO:0000313" key="2">
    <source>
        <dbReference type="Proteomes" id="UP000784294"/>
    </source>
</evidence>
<evidence type="ECO:0000313" key="1">
    <source>
        <dbReference type="EMBL" id="VEL39378.1"/>
    </source>
</evidence>
<organism evidence="1 2">
    <name type="scientific">Protopolystoma xenopodis</name>
    <dbReference type="NCBI Taxonomy" id="117903"/>
    <lineage>
        <taxon>Eukaryota</taxon>
        <taxon>Metazoa</taxon>
        <taxon>Spiralia</taxon>
        <taxon>Lophotrochozoa</taxon>
        <taxon>Platyhelminthes</taxon>
        <taxon>Monogenea</taxon>
        <taxon>Polyopisthocotylea</taxon>
        <taxon>Polystomatidea</taxon>
        <taxon>Polystomatidae</taxon>
        <taxon>Protopolystoma</taxon>
    </lineage>
</organism>
<proteinExistence type="predicted"/>
<gene>
    <name evidence="1" type="ORF">PXEA_LOCUS32818</name>
</gene>